<dbReference type="Gene3D" id="1.10.287.130">
    <property type="match status" value="1"/>
</dbReference>
<dbReference type="EMBL" id="JAXIVS010000002">
    <property type="protein sequence ID" value="MDY7225853.1"/>
    <property type="molecule type" value="Genomic_DNA"/>
</dbReference>
<dbReference type="SMART" id="SM00388">
    <property type="entry name" value="HisKA"/>
    <property type="match status" value="1"/>
</dbReference>
<evidence type="ECO:0000256" key="4">
    <source>
        <dbReference type="ARBA" id="ARBA00022679"/>
    </source>
</evidence>
<keyword evidence="3 6" id="KW-0597">Phosphoprotein</keyword>
<dbReference type="InterPro" id="IPR005467">
    <property type="entry name" value="His_kinase_dom"/>
</dbReference>
<dbReference type="Pfam" id="PF08448">
    <property type="entry name" value="PAS_4"/>
    <property type="match status" value="1"/>
</dbReference>
<evidence type="ECO:0000256" key="5">
    <source>
        <dbReference type="ARBA" id="ARBA00022777"/>
    </source>
</evidence>
<dbReference type="EC" id="2.7.13.3" evidence="2"/>
<keyword evidence="4" id="KW-0808">Transferase</keyword>
<feature type="domain" description="PAS" evidence="10">
    <location>
        <begin position="154"/>
        <end position="224"/>
    </location>
</feature>
<accession>A0ABU5GZ92</accession>
<evidence type="ECO:0000259" key="8">
    <source>
        <dbReference type="PROSITE" id="PS50109"/>
    </source>
</evidence>
<dbReference type="SUPFAM" id="SSF47384">
    <property type="entry name" value="Homodimeric domain of signal transducing histidine kinase"/>
    <property type="match status" value="1"/>
</dbReference>
<feature type="coiled-coil region" evidence="7">
    <location>
        <begin position="446"/>
        <end position="473"/>
    </location>
</feature>
<dbReference type="Gene3D" id="3.40.50.2300">
    <property type="match status" value="1"/>
</dbReference>
<dbReference type="InterPro" id="IPR036097">
    <property type="entry name" value="HisK_dim/P_sf"/>
</dbReference>
<keyword evidence="11" id="KW-0547">Nucleotide-binding</keyword>
<protein>
    <recommendedName>
        <fullName evidence="2">histidine kinase</fullName>
        <ecNumber evidence="2">2.7.13.3</ecNumber>
    </recommendedName>
</protein>
<dbReference type="PANTHER" id="PTHR43547">
    <property type="entry name" value="TWO-COMPONENT HISTIDINE KINASE"/>
    <property type="match status" value="1"/>
</dbReference>
<proteinExistence type="predicted"/>
<keyword evidence="5" id="KW-0418">Kinase</keyword>
<dbReference type="Gene3D" id="3.30.450.20">
    <property type="entry name" value="PAS domain"/>
    <property type="match status" value="1"/>
</dbReference>
<dbReference type="InterPro" id="IPR004358">
    <property type="entry name" value="Sig_transdc_His_kin-like_C"/>
</dbReference>
<dbReference type="InterPro" id="IPR029016">
    <property type="entry name" value="GAF-like_dom_sf"/>
</dbReference>
<dbReference type="Proteomes" id="UP001291309">
    <property type="component" value="Unassembled WGS sequence"/>
</dbReference>
<dbReference type="InterPro" id="IPR035965">
    <property type="entry name" value="PAS-like_dom_sf"/>
</dbReference>
<dbReference type="SMART" id="SM00387">
    <property type="entry name" value="HATPase_c"/>
    <property type="match status" value="1"/>
</dbReference>
<keyword evidence="12" id="KW-1185">Reference proteome</keyword>
<feature type="modified residue" description="4-aspartylphosphate" evidence="6">
    <location>
        <position position="58"/>
    </location>
</feature>
<dbReference type="Pfam" id="PF00072">
    <property type="entry name" value="Response_reg"/>
    <property type="match status" value="1"/>
</dbReference>
<dbReference type="SMART" id="SM00091">
    <property type="entry name" value="PAS"/>
    <property type="match status" value="1"/>
</dbReference>
<evidence type="ECO:0000256" key="1">
    <source>
        <dbReference type="ARBA" id="ARBA00000085"/>
    </source>
</evidence>
<gene>
    <name evidence="11" type="ORF">SYV04_05645</name>
</gene>
<keyword evidence="7" id="KW-0175">Coiled coil</keyword>
<dbReference type="PROSITE" id="PS50110">
    <property type="entry name" value="RESPONSE_REGULATORY"/>
    <property type="match status" value="1"/>
</dbReference>
<dbReference type="PROSITE" id="PS50112">
    <property type="entry name" value="PAS"/>
    <property type="match status" value="1"/>
</dbReference>
<organism evidence="11 12">
    <name type="scientific">Hyalangium rubrum</name>
    <dbReference type="NCBI Taxonomy" id="3103134"/>
    <lineage>
        <taxon>Bacteria</taxon>
        <taxon>Pseudomonadati</taxon>
        <taxon>Myxococcota</taxon>
        <taxon>Myxococcia</taxon>
        <taxon>Myxococcales</taxon>
        <taxon>Cystobacterineae</taxon>
        <taxon>Archangiaceae</taxon>
        <taxon>Hyalangium</taxon>
    </lineage>
</organism>
<feature type="domain" description="Response regulatory" evidence="9">
    <location>
        <begin position="9"/>
        <end position="126"/>
    </location>
</feature>
<feature type="domain" description="Histidine kinase" evidence="8">
    <location>
        <begin position="473"/>
        <end position="690"/>
    </location>
</feature>
<dbReference type="InterPro" id="IPR001789">
    <property type="entry name" value="Sig_transdc_resp-reg_receiver"/>
</dbReference>
<dbReference type="InterPro" id="IPR000014">
    <property type="entry name" value="PAS"/>
</dbReference>
<evidence type="ECO:0000256" key="2">
    <source>
        <dbReference type="ARBA" id="ARBA00012438"/>
    </source>
</evidence>
<dbReference type="CDD" id="cd16922">
    <property type="entry name" value="HATPase_EvgS-ArcB-TorS-like"/>
    <property type="match status" value="1"/>
</dbReference>
<dbReference type="CDD" id="cd00082">
    <property type="entry name" value="HisKA"/>
    <property type="match status" value="1"/>
</dbReference>
<dbReference type="PRINTS" id="PR00344">
    <property type="entry name" value="BCTRLSENSOR"/>
</dbReference>
<dbReference type="SUPFAM" id="SSF52172">
    <property type="entry name" value="CheY-like"/>
    <property type="match status" value="1"/>
</dbReference>
<evidence type="ECO:0000256" key="3">
    <source>
        <dbReference type="ARBA" id="ARBA00022553"/>
    </source>
</evidence>
<dbReference type="InterPro" id="IPR011006">
    <property type="entry name" value="CheY-like_superfamily"/>
</dbReference>
<dbReference type="InterPro" id="IPR003018">
    <property type="entry name" value="GAF"/>
</dbReference>
<name>A0ABU5GZ92_9BACT</name>
<dbReference type="Pfam" id="PF01590">
    <property type="entry name" value="GAF"/>
    <property type="match status" value="1"/>
</dbReference>
<evidence type="ECO:0000313" key="12">
    <source>
        <dbReference type="Proteomes" id="UP001291309"/>
    </source>
</evidence>
<dbReference type="PANTHER" id="PTHR43547:SF2">
    <property type="entry name" value="HYBRID SIGNAL TRANSDUCTION HISTIDINE KINASE C"/>
    <property type="match status" value="1"/>
</dbReference>
<keyword evidence="11" id="KW-0067">ATP-binding</keyword>
<dbReference type="InterPro" id="IPR036890">
    <property type="entry name" value="HATPase_C_sf"/>
</dbReference>
<dbReference type="CDD" id="cd00130">
    <property type="entry name" value="PAS"/>
    <property type="match status" value="1"/>
</dbReference>
<dbReference type="Pfam" id="PF02518">
    <property type="entry name" value="HATPase_c"/>
    <property type="match status" value="1"/>
</dbReference>
<dbReference type="SUPFAM" id="SSF55781">
    <property type="entry name" value="GAF domain-like"/>
    <property type="match status" value="1"/>
</dbReference>
<dbReference type="GO" id="GO:0005524">
    <property type="term" value="F:ATP binding"/>
    <property type="evidence" value="ECO:0007669"/>
    <property type="project" value="UniProtKB-KW"/>
</dbReference>
<dbReference type="SUPFAM" id="SSF55874">
    <property type="entry name" value="ATPase domain of HSP90 chaperone/DNA topoisomerase II/histidine kinase"/>
    <property type="match status" value="1"/>
</dbReference>
<dbReference type="InterPro" id="IPR003594">
    <property type="entry name" value="HATPase_dom"/>
</dbReference>
<dbReference type="PROSITE" id="PS50109">
    <property type="entry name" value="HIS_KIN"/>
    <property type="match status" value="1"/>
</dbReference>
<evidence type="ECO:0000259" key="9">
    <source>
        <dbReference type="PROSITE" id="PS50110"/>
    </source>
</evidence>
<dbReference type="RefSeq" id="WP_321544579.1">
    <property type="nucleotide sequence ID" value="NZ_JAXIVS010000002.1"/>
</dbReference>
<comment type="caution">
    <text evidence="11">The sequence shown here is derived from an EMBL/GenBank/DDBJ whole genome shotgun (WGS) entry which is preliminary data.</text>
</comment>
<dbReference type="Pfam" id="PF00512">
    <property type="entry name" value="HisKA"/>
    <property type="match status" value="1"/>
</dbReference>
<dbReference type="Gene3D" id="3.30.450.40">
    <property type="match status" value="1"/>
</dbReference>
<evidence type="ECO:0000256" key="6">
    <source>
        <dbReference type="PROSITE-ProRule" id="PRU00169"/>
    </source>
</evidence>
<comment type="catalytic activity">
    <reaction evidence="1">
        <text>ATP + protein L-histidine = ADP + protein N-phospho-L-histidine.</text>
        <dbReference type="EC" id="2.7.13.3"/>
    </reaction>
</comment>
<reference evidence="11 12" key="1">
    <citation type="submission" date="2023-12" db="EMBL/GenBank/DDBJ databases">
        <title>the genome sequence of Hyalangium sp. s54d21.</title>
        <authorList>
            <person name="Zhang X."/>
        </authorList>
    </citation>
    <scope>NUCLEOTIDE SEQUENCE [LARGE SCALE GENOMIC DNA]</scope>
    <source>
        <strain evidence="12">s54d21</strain>
    </source>
</reference>
<dbReference type="SUPFAM" id="SSF55785">
    <property type="entry name" value="PYP-like sensor domain (PAS domain)"/>
    <property type="match status" value="1"/>
</dbReference>
<evidence type="ECO:0000256" key="7">
    <source>
        <dbReference type="SAM" id="Coils"/>
    </source>
</evidence>
<dbReference type="InterPro" id="IPR003661">
    <property type="entry name" value="HisK_dim/P_dom"/>
</dbReference>
<evidence type="ECO:0000313" key="11">
    <source>
        <dbReference type="EMBL" id="MDY7225853.1"/>
    </source>
</evidence>
<dbReference type="Gene3D" id="3.30.565.10">
    <property type="entry name" value="Histidine kinase-like ATPase, C-terminal domain"/>
    <property type="match status" value="1"/>
</dbReference>
<dbReference type="SMART" id="SM00448">
    <property type="entry name" value="REC"/>
    <property type="match status" value="1"/>
</dbReference>
<sequence>MREAPPVASILLVDDHPANLLALEVALEPLGQRLVTARSGAEALRKLADEDFAAVLLDVQMPELDGYQTARLIKAQEHTRHIPLLFLTAIHRDERQVLRGYAQGAVDYLLKPFDPDVLRAKVSTFVELYVRGEQLRAREARLRQQERELLVRQGEAHARALLDAMPQAVWAARPDGSQPWCNATWAALMEGSKTGEAGTSFLDTVHPEERELVRAGLHEALRSGRSWEGQHRMGRPEGWRWHRLRIIPQLSSGEAWSGFLCAATDIDDERRTQQVSQILSHASVVLSSSLDFHATLARLAQLAVPRFADWCAVDVVDSERPGTKLSRVAVAHVESIKAERVLELHQRYPPQEDDASGVARVLASGVPELLPEVPDTLLRRIVRDAEHLALLREVGFQSCIRVPMRTRERNLGVLTFVISGKRHRYDRRDLALAEELGRRAAVAMDNALLYLDAQRAQREAQEANRLKDEFLATLSHELRTPLTSILGWTQMLLRREDLGESGRRRGLETIERNARVQRQLVEDLLDVSRITAGKLSLDFKEVPLREVADAALESVRPTAEARGVVLQAGLEHLSDSVLADATRLQQVLWNLLTNAIKFTERGGCVSLDACREGGAVEFTVRDTGKGIPREFLPHVFERFRQAEIGREQGGLGLGLAIVRHLVELHGGSVGVHSDGPGTGATFKVRLPLRAAPEAGVVAPRASEELAASVSTLLSQGSC</sequence>
<evidence type="ECO:0000259" key="10">
    <source>
        <dbReference type="PROSITE" id="PS50112"/>
    </source>
</evidence>
<dbReference type="SMART" id="SM00065">
    <property type="entry name" value="GAF"/>
    <property type="match status" value="1"/>
</dbReference>
<dbReference type="InterPro" id="IPR013656">
    <property type="entry name" value="PAS_4"/>
</dbReference>